<proteinExistence type="predicted"/>
<dbReference type="OrthoDB" id="9393271at2759"/>
<gene>
    <name evidence="2" type="ORF">llap_17681</name>
</gene>
<feature type="region of interest" description="Disordered" evidence="1">
    <location>
        <begin position="22"/>
        <end position="65"/>
    </location>
</feature>
<feature type="compositionally biased region" description="Acidic residues" evidence="1">
    <location>
        <begin position="40"/>
        <end position="64"/>
    </location>
</feature>
<reference evidence="3" key="1">
    <citation type="submission" date="2017-11" db="EMBL/GenBank/DDBJ databases">
        <authorList>
            <person name="Lima N.C."/>
            <person name="Parody-Merino A.M."/>
            <person name="Battley P.F."/>
            <person name="Fidler A.E."/>
            <person name="Prosdocimi F."/>
        </authorList>
    </citation>
    <scope>NUCLEOTIDE SEQUENCE [LARGE SCALE GENOMIC DNA]</scope>
</reference>
<dbReference type="AlphaFoldDB" id="A0A2I0TE09"/>
<dbReference type="InterPro" id="IPR036691">
    <property type="entry name" value="Endo/exonu/phosph_ase_sf"/>
</dbReference>
<evidence type="ECO:0000313" key="3">
    <source>
        <dbReference type="Proteomes" id="UP000233556"/>
    </source>
</evidence>
<evidence type="ECO:0000256" key="1">
    <source>
        <dbReference type="SAM" id="MobiDB-lite"/>
    </source>
</evidence>
<dbReference type="SUPFAM" id="SSF56219">
    <property type="entry name" value="DNase I-like"/>
    <property type="match status" value="1"/>
</dbReference>
<evidence type="ECO:0000313" key="2">
    <source>
        <dbReference type="EMBL" id="PKU32012.1"/>
    </source>
</evidence>
<accession>A0A2I0TE09</accession>
<dbReference type="Proteomes" id="UP000233556">
    <property type="component" value="Unassembled WGS sequence"/>
</dbReference>
<sequence>MQIQARVITTLRQRISSSRSFQCSVDAGLGEGPSDIASMQEEDSDDTDPGEDPSDAALTQEDDSQFNSARFKWSVTTTNGYLPRDSSSAVAQPTAQLKCLYTNACSVGNKQEELEATMLLERYDIVAITETWWDESYE</sequence>
<organism evidence="2 3">
    <name type="scientific">Limosa lapponica baueri</name>
    <dbReference type="NCBI Taxonomy" id="1758121"/>
    <lineage>
        <taxon>Eukaryota</taxon>
        <taxon>Metazoa</taxon>
        <taxon>Chordata</taxon>
        <taxon>Craniata</taxon>
        <taxon>Vertebrata</taxon>
        <taxon>Euteleostomi</taxon>
        <taxon>Archelosauria</taxon>
        <taxon>Archosauria</taxon>
        <taxon>Dinosauria</taxon>
        <taxon>Saurischia</taxon>
        <taxon>Theropoda</taxon>
        <taxon>Coelurosauria</taxon>
        <taxon>Aves</taxon>
        <taxon>Neognathae</taxon>
        <taxon>Neoaves</taxon>
        <taxon>Charadriiformes</taxon>
        <taxon>Scolopacidae</taxon>
        <taxon>Limosa</taxon>
    </lineage>
</organism>
<reference evidence="3" key="2">
    <citation type="submission" date="2017-12" db="EMBL/GenBank/DDBJ databases">
        <title>Genome sequence of the Bar-tailed Godwit (Limosa lapponica baueri).</title>
        <authorList>
            <person name="Lima N.C.B."/>
            <person name="Parody-Merino A.M."/>
            <person name="Battley P.F."/>
            <person name="Fidler A.E."/>
            <person name="Prosdocimi F."/>
        </authorList>
    </citation>
    <scope>NUCLEOTIDE SEQUENCE [LARGE SCALE GENOMIC DNA]</scope>
</reference>
<protein>
    <submittedName>
        <fullName evidence="2">Uncharacterized protein</fullName>
    </submittedName>
</protein>
<keyword evidence="3" id="KW-1185">Reference proteome</keyword>
<dbReference type="EMBL" id="KZ511938">
    <property type="protein sequence ID" value="PKU32012.1"/>
    <property type="molecule type" value="Genomic_DNA"/>
</dbReference>
<name>A0A2I0TE09_LIMLA</name>